<sequence>MTETVGSVLRKARLERNISLEQVAQATHIRVAYLEALEDDRLDLLPSMVQARGFLRLYAGFLKIPSQPLLDLWEGKKGGAEDTGTPTQGENSVVAIASSSTQEPPTPEPDEQVIDYWATSQPKSPSTTSSSEQLFQEIGLTLRQQRERLGLTLQEAASATHIRSHHLAALEAAQMDQLPSLVHARGMLQNYAAFLGLDKDQVLLRFAEALQQRRLERTLAQKGPGRSGTTQSAAPVSAPTLSWRRILSPDLIIAIGFIVALLGFTVWGAIRISAAQSAKNQPTPPSIAEVLALAPSAPVQSFTPTSEISLEASGSSPEAPGALLEETPTETLTPAPINAPLQLNVVAQLRVWMRVVTDDKVAFEGRTTPGQVYAFGARQRIEFSTGNGAGLRLVFNQSDLGVPGAMGEPVYRIFTAEGLLTPTPQTTTTPTITPPPTLTPTPTPTQPTPTITPLIP</sequence>
<dbReference type="STRING" id="869279.SE15_05030"/>
<dbReference type="PANTHER" id="PTHR34475:SF1">
    <property type="entry name" value="CYTOSKELETON PROTEIN RODZ"/>
    <property type="match status" value="1"/>
</dbReference>
<keyword evidence="2" id="KW-1133">Transmembrane helix</keyword>
<dbReference type="Pfam" id="PF13413">
    <property type="entry name" value="HTH_25"/>
    <property type="match status" value="2"/>
</dbReference>
<dbReference type="SMART" id="SM00530">
    <property type="entry name" value="HTH_XRE"/>
    <property type="match status" value="2"/>
</dbReference>
<evidence type="ECO:0000256" key="1">
    <source>
        <dbReference type="SAM" id="MobiDB-lite"/>
    </source>
</evidence>
<feature type="compositionally biased region" description="Pro residues" evidence="1">
    <location>
        <begin position="432"/>
        <end position="447"/>
    </location>
</feature>
<dbReference type="OrthoDB" id="9797543at2"/>
<dbReference type="RefSeq" id="WP_054520988.1">
    <property type="nucleotide sequence ID" value="NZ_LGKO01000002.1"/>
</dbReference>
<organism evidence="4 5">
    <name type="scientific">Thermanaerothrix daxensis</name>
    <dbReference type="NCBI Taxonomy" id="869279"/>
    <lineage>
        <taxon>Bacteria</taxon>
        <taxon>Bacillati</taxon>
        <taxon>Chloroflexota</taxon>
        <taxon>Anaerolineae</taxon>
        <taxon>Anaerolineales</taxon>
        <taxon>Anaerolineaceae</taxon>
        <taxon>Thermanaerothrix</taxon>
    </lineage>
</organism>
<dbReference type="Proteomes" id="UP000050544">
    <property type="component" value="Unassembled WGS sequence"/>
</dbReference>
<evidence type="ECO:0000259" key="3">
    <source>
        <dbReference type="PROSITE" id="PS50943"/>
    </source>
</evidence>
<name>A0A0N8GQR9_9CHLR</name>
<dbReference type="InterPro" id="IPR050400">
    <property type="entry name" value="Bact_Cytoskel_RodZ"/>
</dbReference>
<feature type="compositionally biased region" description="Low complexity" evidence="1">
    <location>
        <begin position="421"/>
        <end position="431"/>
    </location>
</feature>
<keyword evidence="2" id="KW-0472">Membrane</keyword>
<evidence type="ECO:0000313" key="4">
    <source>
        <dbReference type="EMBL" id="KPL84466.1"/>
    </source>
</evidence>
<evidence type="ECO:0000313" key="5">
    <source>
        <dbReference type="Proteomes" id="UP000050544"/>
    </source>
</evidence>
<dbReference type="CDD" id="cd00093">
    <property type="entry name" value="HTH_XRE"/>
    <property type="match status" value="2"/>
</dbReference>
<dbReference type="InterPro" id="IPR001387">
    <property type="entry name" value="Cro/C1-type_HTH"/>
</dbReference>
<dbReference type="AlphaFoldDB" id="A0A0N8GQR9"/>
<dbReference type="GO" id="GO:0003677">
    <property type="term" value="F:DNA binding"/>
    <property type="evidence" value="ECO:0007669"/>
    <property type="project" value="InterPro"/>
</dbReference>
<dbReference type="SUPFAM" id="SSF47413">
    <property type="entry name" value="lambda repressor-like DNA-binding domains"/>
    <property type="match status" value="2"/>
</dbReference>
<dbReference type="InterPro" id="IPR010982">
    <property type="entry name" value="Lambda_DNA-bd_dom_sf"/>
</dbReference>
<dbReference type="Pfam" id="PF13464">
    <property type="entry name" value="RodZ_C"/>
    <property type="match status" value="1"/>
</dbReference>
<comment type="caution">
    <text evidence="4">The sequence shown here is derived from an EMBL/GenBank/DDBJ whole genome shotgun (WGS) entry which is preliminary data.</text>
</comment>
<reference evidence="4 5" key="1">
    <citation type="submission" date="2015-07" db="EMBL/GenBank/DDBJ databases">
        <title>Whole genome sequence of Thermanaerothrix daxensis DSM 23592.</title>
        <authorList>
            <person name="Hemp J."/>
            <person name="Ward L.M."/>
            <person name="Pace L.A."/>
            <person name="Fischer W.W."/>
        </authorList>
    </citation>
    <scope>NUCLEOTIDE SEQUENCE [LARGE SCALE GENOMIC DNA]</scope>
    <source>
        <strain evidence="4 5">GNS-1</strain>
    </source>
</reference>
<evidence type="ECO:0000256" key="2">
    <source>
        <dbReference type="SAM" id="Phobius"/>
    </source>
</evidence>
<keyword evidence="2" id="KW-0812">Transmembrane</keyword>
<dbReference type="Gene3D" id="1.10.260.40">
    <property type="entry name" value="lambda repressor-like DNA-binding domains"/>
    <property type="match status" value="2"/>
</dbReference>
<dbReference type="PANTHER" id="PTHR34475">
    <property type="match status" value="1"/>
</dbReference>
<protein>
    <recommendedName>
        <fullName evidence="3">HTH cro/C1-type domain-containing protein</fullName>
    </recommendedName>
</protein>
<keyword evidence="5" id="KW-1185">Reference proteome</keyword>
<gene>
    <name evidence="4" type="ORF">SE15_05030</name>
</gene>
<accession>A0A0N8GQR9</accession>
<proteinExistence type="predicted"/>
<feature type="domain" description="HTH cro/C1-type" evidence="3">
    <location>
        <begin position="9"/>
        <end position="34"/>
    </location>
</feature>
<feature type="region of interest" description="Disordered" evidence="1">
    <location>
        <begin position="421"/>
        <end position="456"/>
    </location>
</feature>
<feature type="transmembrane region" description="Helical" evidence="2">
    <location>
        <begin position="251"/>
        <end position="270"/>
    </location>
</feature>
<dbReference type="EMBL" id="LGKO01000002">
    <property type="protein sequence ID" value="KPL84466.1"/>
    <property type="molecule type" value="Genomic_DNA"/>
</dbReference>
<dbReference type="InterPro" id="IPR025194">
    <property type="entry name" value="RodZ-like_C"/>
</dbReference>
<dbReference type="PROSITE" id="PS50943">
    <property type="entry name" value="HTH_CROC1"/>
    <property type="match status" value="1"/>
</dbReference>